<keyword evidence="9" id="KW-0479">Metal-binding</keyword>
<evidence type="ECO:0000256" key="8">
    <source>
        <dbReference type="ARBA" id="ARBA00048744"/>
    </source>
</evidence>
<evidence type="ECO:0000256" key="9">
    <source>
        <dbReference type="PIRSR" id="PIRSR605093-1"/>
    </source>
</evidence>
<dbReference type="PROSITE" id="PS50522">
    <property type="entry name" value="RDRP_PHAGE"/>
    <property type="match status" value="1"/>
</dbReference>
<accession>A0A514D5H5</accession>
<name>A0A514D5H5_9VIRU</name>
<sequence>MKNVRSVMLGIMNGVLTDICSYLPSMLKESTACYNAVESAFEDRGLPFFTITLPECAKLLEFSIREGSIPVERPPYHGRYSRTDCRPVFLHGLWSRIFDEHGHVFDAPCSFSVAALREVYYFAKKWHAECDKQYRDEVVNDYIRIEDELARPRPDTWDSDVPVWSRPSGHPIWGVQNGKVDPRQDLLSGFEQPETQVDMATWALFRVLCSKLSASLGYLDVWAIRPKHGPGAVSDKGTDIVKYDFDTWPRKLDNVFPADYFSSHDFVDRTRSSAELSCKLIAVPKTQKGPRLIAAEPTAHQWIQGGIQRWLESAISRSPLGLSISFRDQEASRVLALESSESGQYATVDLSSASDRLSARLVDYVFQANTSLLDALHACRTRSVYISSDLMPDGSERTLLLRKFAAMGSACTFPVQTIVFATIGHLALMLADGTRDCSLQSLRSRAHRLRVFGDDIAIDTKAYEHLVRLLTELGLKVNVNKSFHKGLFRESCGMDAFNGVDVTPAYIHKLHNPSDPSSLESVIEASNNFYRRGWWNASDAILKTVDSEILKYLAVTPQAAGPIVLFTYGQAALPSTKRRWNRRLHRHEYLTLMLHQHERKSHGRGESALLQYFTECPDQPLIYGLIDNEPLSDWSTGQAQRPSLRIKRGWADSTAVKP</sequence>
<keyword evidence="9" id="KW-0460">Magnesium</keyword>
<dbReference type="InterPro" id="IPR005093">
    <property type="entry name" value="RNArep_beta"/>
</dbReference>
<evidence type="ECO:0000256" key="2">
    <source>
        <dbReference type="ARBA" id="ARBA00022484"/>
    </source>
</evidence>
<feature type="domain" description="RdRp catalytic" evidence="10">
    <location>
        <begin position="334"/>
        <end position="486"/>
    </location>
</feature>
<organism evidence="11">
    <name type="scientific">Leviviridae sp</name>
    <dbReference type="NCBI Taxonomy" id="2027243"/>
    <lineage>
        <taxon>Viruses</taxon>
        <taxon>Riboviria</taxon>
        <taxon>Orthornavirae</taxon>
        <taxon>Lenarviricota</taxon>
        <taxon>Leviviricetes</taxon>
        <taxon>Norzivirales</taxon>
        <taxon>Fiersviridae</taxon>
    </lineage>
</organism>
<protein>
    <recommendedName>
        <fullName evidence="1">RNA-directed RNA polymerase</fullName>
        <ecNumber evidence="1">2.7.7.48</ecNumber>
    </recommendedName>
    <alternativeName>
        <fullName evidence="7">RNA replicase beta chain</fullName>
    </alternativeName>
</protein>
<evidence type="ECO:0000256" key="7">
    <source>
        <dbReference type="ARBA" id="ARBA00030248"/>
    </source>
</evidence>
<dbReference type="Pfam" id="PF03431">
    <property type="entry name" value="RNA_replicase_B"/>
    <property type="match status" value="1"/>
</dbReference>
<dbReference type="EC" id="2.7.7.48" evidence="1"/>
<evidence type="ECO:0000256" key="5">
    <source>
        <dbReference type="ARBA" id="ARBA00022741"/>
    </source>
</evidence>
<keyword evidence="6" id="KW-0693">Viral RNA replication</keyword>
<comment type="catalytic activity">
    <reaction evidence="8">
        <text>RNA(n) + a ribonucleoside 5'-triphosphate = RNA(n+1) + diphosphate</text>
        <dbReference type="Rhea" id="RHEA:21248"/>
        <dbReference type="Rhea" id="RHEA-COMP:14527"/>
        <dbReference type="Rhea" id="RHEA-COMP:17342"/>
        <dbReference type="ChEBI" id="CHEBI:33019"/>
        <dbReference type="ChEBI" id="CHEBI:61557"/>
        <dbReference type="ChEBI" id="CHEBI:140395"/>
        <dbReference type="EC" id="2.7.7.48"/>
    </reaction>
</comment>
<dbReference type="GO" id="GO:0000166">
    <property type="term" value="F:nucleotide binding"/>
    <property type="evidence" value="ECO:0007669"/>
    <property type="project" value="UniProtKB-KW"/>
</dbReference>
<dbReference type="EMBL" id="MN034448">
    <property type="protein sequence ID" value="QDH88880.1"/>
    <property type="molecule type" value="Genomic_RNA"/>
</dbReference>
<keyword evidence="2 11" id="KW-0696">RNA-directed RNA polymerase</keyword>
<reference evidence="11" key="1">
    <citation type="submission" date="2019-05" db="EMBL/GenBank/DDBJ databases">
        <title>Metatranscriptomic reconstruction reveals RNA viruses with the potential to shape carbon cycling in soil.</title>
        <authorList>
            <person name="Starr E.P."/>
            <person name="Nuccio E."/>
            <person name="Pett-Ridge J."/>
            <person name="Banfield J.F."/>
            <person name="Firestone M.K."/>
        </authorList>
    </citation>
    <scope>NUCLEOTIDE SEQUENCE</scope>
    <source>
        <strain evidence="11">H1_Bulk_Litter_6_scaffold_522</strain>
    </source>
</reference>
<dbReference type="GO" id="GO:0003968">
    <property type="term" value="F:RNA-directed RNA polymerase activity"/>
    <property type="evidence" value="ECO:0007669"/>
    <property type="project" value="UniProtKB-KW"/>
</dbReference>
<keyword evidence="4" id="KW-0548">Nucleotidyltransferase</keyword>
<feature type="binding site" evidence="9">
    <location>
        <position position="454"/>
    </location>
    <ligand>
        <name>Mg(2+)</name>
        <dbReference type="ChEBI" id="CHEBI:18420"/>
        <label>2</label>
    </ligand>
</feature>
<proteinExistence type="predicted"/>
<keyword evidence="5" id="KW-0547">Nucleotide-binding</keyword>
<comment type="cofactor">
    <cofactor evidence="9">
        <name>Mg(2+)</name>
        <dbReference type="ChEBI" id="CHEBI:18420"/>
    </cofactor>
    <text evidence="9">Binds 2 Mg(2+) per subunit.</text>
</comment>
<evidence type="ECO:0000256" key="6">
    <source>
        <dbReference type="ARBA" id="ARBA00022953"/>
    </source>
</evidence>
<dbReference type="GO" id="GO:0039694">
    <property type="term" value="P:viral RNA genome replication"/>
    <property type="evidence" value="ECO:0007669"/>
    <property type="project" value="InterPro"/>
</dbReference>
<evidence type="ECO:0000313" key="11">
    <source>
        <dbReference type="EMBL" id="QDH88880.1"/>
    </source>
</evidence>
<feature type="binding site" evidence="9">
    <location>
        <position position="455"/>
    </location>
    <ligand>
        <name>Mg(2+)</name>
        <dbReference type="ChEBI" id="CHEBI:18420"/>
        <label>2</label>
    </ligand>
</feature>
<dbReference type="GO" id="GO:0046872">
    <property type="term" value="F:metal ion binding"/>
    <property type="evidence" value="ECO:0007669"/>
    <property type="project" value="UniProtKB-KW"/>
</dbReference>
<evidence type="ECO:0000256" key="3">
    <source>
        <dbReference type="ARBA" id="ARBA00022679"/>
    </source>
</evidence>
<evidence type="ECO:0000256" key="4">
    <source>
        <dbReference type="ARBA" id="ARBA00022695"/>
    </source>
</evidence>
<keyword evidence="3" id="KW-0808">Transferase</keyword>
<feature type="binding site" evidence="9">
    <location>
        <position position="349"/>
    </location>
    <ligand>
        <name>Mg(2+)</name>
        <dbReference type="ChEBI" id="CHEBI:18420"/>
        <label>2</label>
    </ligand>
</feature>
<evidence type="ECO:0000259" key="10">
    <source>
        <dbReference type="PROSITE" id="PS50522"/>
    </source>
</evidence>
<gene>
    <name evidence="11" type="ORF">H1BulkLitter6522_000001</name>
</gene>
<dbReference type="InterPro" id="IPR007096">
    <property type="entry name" value="RNA-dir_Rpol_cat_phage"/>
</dbReference>
<evidence type="ECO:0000256" key="1">
    <source>
        <dbReference type="ARBA" id="ARBA00012494"/>
    </source>
</evidence>